<evidence type="ECO:0000313" key="3">
    <source>
        <dbReference type="EMBL" id="MXP33448.1"/>
    </source>
</evidence>
<evidence type="ECO:0000313" key="4">
    <source>
        <dbReference type="Proteomes" id="UP000446786"/>
    </source>
</evidence>
<dbReference type="EMBL" id="WTYE01000001">
    <property type="protein sequence ID" value="MXP30688.1"/>
    <property type="molecule type" value="Genomic_DNA"/>
</dbReference>
<dbReference type="InterPro" id="IPR003735">
    <property type="entry name" value="Metal_Tscrpt_repr"/>
</dbReference>
<keyword evidence="4" id="KW-1185">Reference proteome</keyword>
<evidence type="ECO:0000256" key="1">
    <source>
        <dbReference type="ARBA" id="ARBA00005260"/>
    </source>
</evidence>
<reference evidence="2 4" key="1">
    <citation type="submission" date="2019-12" db="EMBL/GenBank/DDBJ databases">
        <title>Genomic-based taxomic classification of the family Erythrobacteraceae.</title>
        <authorList>
            <person name="Xu L."/>
        </authorList>
    </citation>
    <scope>NUCLEOTIDE SEQUENCE [LARGE SCALE GENOMIC DNA]</scope>
    <source>
        <strain evidence="2 4">JCM 16677</strain>
    </source>
</reference>
<dbReference type="GO" id="GO:0045892">
    <property type="term" value="P:negative regulation of DNA-templated transcription"/>
    <property type="evidence" value="ECO:0007669"/>
    <property type="project" value="UniProtKB-ARBA"/>
</dbReference>
<comment type="caution">
    <text evidence="2">The sequence shown here is derived from an EMBL/GenBank/DDBJ whole genome shotgun (WGS) entry which is preliminary data.</text>
</comment>
<dbReference type="OrthoDB" id="9811244at2"/>
<comment type="similarity">
    <text evidence="1">Belongs to the FrmR/RcnR family.</text>
</comment>
<dbReference type="PANTHER" id="PTHR33677">
    <property type="entry name" value="TRANSCRIPTIONAL REPRESSOR FRMR-RELATED"/>
    <property type="match status" value="1"/>
</dbReference>
<sequence length="93" mass="10135">MSEVLSASAKSSINRLSRIAGQVQGVARMIEEDRYCIDVLTQLSAIKSALGKVESAVLKEHAACCVAEAIASGDEAEQRQKFNELVDLIEKRR</sequence>
<dbReference type="Pfam" id="PF02583">
    <property type="entry name" value="Trns_repr_metal"/>
    <property type="match status" value="1"/>
</dbReference>
<dbReference type="Gene3D" id="1.20.58.1000">
    <property type="entry name" value="Metal-sensitive repressor, helix protomer"/>
    <property type="match status" value="1"/>
</dbReference>
<gene>
    <name evidence="2" type="ORF">GRI94_02505</name>
    <name evidence="3" type="ORF">GRI94_16595</name>
</gene>
<dbReference type="GO" id="GO:0046872">
    <property type="term" value="F:metal ion binding"/>
    <property type="evidence" value="ECO:0007669"/>
    <property type="project" value="InterPro"/>
</dbReference>
<dbReference type="InterPro" id="IPR038390">
    <property type="entry name" value="Metal_Tscrpt_repr_sf"/>
</dbReference>
<name>A0A845AV32_9SPHN</name>
<dbReference type="GO" id="GO:0003677">
    <property type="term" value="F:DNA binding"/>
    <property type="evidence" value="ECO:0007669"/>
    <property type="project" value="InterPro"/>
</dbReference>
<protein>
    <submittedName>
        <fullName evidence="2">Metal-sensing transcriptional repressor</fullName>
    </submittedName>
</protein>
<accession>A0A845AV32</accession>
<organism evidence="2 4">
    <name type="scientific">Parerythrobacter jejuensis</name>
    <dbReference type="NCBI Taxonomy" id="795812"/>
    <lineage>
        <taxon>Bacteria</taxon>
        <taxon>Pseudomonadati</taxon>
        <taxon>Pseudomonadota</taxon>
        <taxon>Alphaproteobacteria</taxon>
        <taxon>Sphingomonadales</taxon>
        <taxon>Erythrobacteraceae</taxon>
        <taxon>Parerythrobacter</taxon>
    </lineage>
</organism>
<evidence type="ECO:0000313" key="2">
    <source>
        <dbReference type="EMBL" id="MXP30688.1"/>
    </source>
</evidence>
<dbReference type="AlphaFoldDB" id="A0A845AV32"/>
<dbReference type="RefSeq" id="WP_160778205.1">
    <property type="nucleotide sequence ID" value="NZ_BAAAZF010000001.1"/>
</dbReference>
<dbReference type="EMBL" id="WTYE01000001">
    <property type="protein sequence ID" value="MXP33448.1"/>
    <property type="molecule type" value="Genomic_DNA"/>
</dbReference>
<dbReference type="Proteomes" id="UP000446786">
    <property type="component" value="Unassembled WGS sequence"/>
</dbReference>
<dbReference type="CDD" id="cd10148">
    <property type="entry name" value="CsoR-like_DUF156"/>
    <property type="match status" value="1"/>
</dbReference>
<proteinExistence type="inferred from homology"/>
<dbReference type="PANTHER" id="PTHR33677:SF3">
    <property type="entry name" value="COPPER-SENSING TRANSCRIPTIONAL REPRESSOR RICR"/>
    <property type="match status" value="1"/>
</dbReference>